<dbReference type="Proteomes" id="UP000887580">
    <property type="component" value="Unplaced"/>
</dbReference>
<sequence>MSTATEDDLKSLKDVLETKASISLLEPIKFSPLAGSYLKKLEKAGFQIEKVTNVTKDVIEAINKYADERKFDKSLFSKSLEHEWVFISVINA</sequence>
<dbReference type="WBParaSite" id="PS1159_v2.g7367.t1">
    <property type="protein sequence ID" value="PS1159_v2.g7367.t1"/>
    <property type="gene ID" value="PS1159_v2.g7367"/>
</dbReference>
<reference evidence="2" key="1">
    <citation type="submission" date="2022-11" db="UniProtKB">
        <authorList>
            <consortium name="WormBaseParasite"/>
        </authorList>
    </citation>
    <scope>IDENTIFICATION</scope>
</reference>
<protein>
    <submittedName>
        <fullName evidence="2">Uncharacterized protein</fullName>
    </submittedName>
</protein>
<proteinExistence type="predicted"/>
<accession>A0AC35GPR4</accession>
<evidence type="ECO:0000313" key="2">
    <source>
        <dbReference type="WBParaSite" id="PS1159_v2.g7367.t1"/>
    </source>
</evidence>
<evidence type="ECO:0000313" key="1">
    <source>
        <dbReference type="Proteomes" id="UP000887580"/>
    </source>
</evidence>
<organism evidence="1 2">
    <name type="scientific">Panagrolaimus sp. PS1159</name>
    <dbReference type="NCBI Taxonomy" id="55785"/>
    <lineage>
        <taxon>Eukaryota</taxon>
        <taxon>Metazoa</taxon>
        <taxon>Ecdysozoa</taxon>
        <taxon>Nematoda</taxon>
        <taxon>Chromadorea</taxon>
        <taxon>Rhabditida</taxon>
        <taxon>Tylenchina</taxon>
        <taxon>Panagrolaimomorpha</taxon>
        <taxon>Panagrolaimoidea</taxon>
        <taxon>Panagrolaimidae</taxon>
        <taxon>Panagrolaimus</taxon>
    </lineage>
</organism>
<name>A0AC35GPR4_9BILA</name>